<organism evidence="1 2">
    <name type="scientific">Oopsacas minuta</name>
    <dbReference type="NCBI Taxonomy" id="111878"/>
    <lineage>
        <taxon>Eukaryota</taxon>
        <taxon>Metazoa</taxon>
        <taxon>Porifera</taxon>
        <taxon>Hexactinellida</taxon>
        <taxon>Hexasterophora</taxon>
        <taxon>Lyssacinosida</taxon>
        <taxon>Leucopsacidae</taxon>
        <taxon>Oopsacas</taxon>
    </lineage>
</organism>
<comment type="caution">
    <text evidence="1">The sequence shown here is derived from an EMBL/GenBank/DDBJ whole genome shotgun (WGS) entry which is preliminary data.</text>
</comment>
<protein>
    <submittedName>
        <fullName evidence="1">Uncharacterized protein</fullName>
    </submittedName>
</protein>
<reference evidence="1 2" key="1">
    <citation type="journal article" date="2023" name="BMC Biol.">
        <title>The compact genome of the sponge Oopsacas minuta (Hexactinellida) is lacking key metazoan core genes.</title>
        <authorList>
            <person name="Santini S."/>
            <person name="Schenkelaars Q."/>
            <person name="Jourda C."/>
            <person name="Duchesne M."/>
            <person name="Belahbib H."/>
            <person name="Rocher C."/>
            <person name="Selva M."/>
            <person name="Riesgo A."/>
            <person name="Vervoort M."/>
            <person name="Leys S.P."/>
            <person name="Kodjabachian L."/>
            <person name="Le Bivic A."/>
            <person name="Borchiellini C."/>
            <person name="Claverie J.M."/>
            <person name="Renard E."/>
        </authorList>
    </citation>
    <scope>NUCLEOTIDE SEQUENCE [LARGE SCALE GENOMIC DNA]</scope>
    <source>
        <strain evidence="1">SPO-2</strain>
    </source>
</reference>
<sequence length="99" mass="12114">MEYSIAKDELVPRNVDDIEEKCKEMEDWYALVEDSVTTTFEELSFLYRDARSLKYLARKNKEDKDLKEIYEIVLRYIRHYYNNRKIFLHLPSPLVTTQW</sequence>
<proteinExistence type="predicted"/>
<dbReference type="AlphaFoldDB" id="A0AAV7JPU7"/>
<name>A0AAV7JPU7_9METZ</name>
<evidence type="ECO:0000313" key="2">
    <source>
        <dbReference type="Proteomes" id="UP001165289"/>
    </source>
</evidence>
<evidence type="ECO:0000313" key="1">
    <source>
        <dbReference type="EMBL" id="KAI6651013.1"/>
    </source>
</evidence>
<dbReference type="EMBL" id="JAKMXF010000308">
    <property type="protein sequence ID" value="KAI6651013.1"/>
    <property type="molecule type" value="Genomic_DNA"/>
</dbReference>
<accession>A0AAV7JPU7</accession>
<dbReference type="Proteomes" id="UP001165289">
    <property type="component" value="Unassembled WGS sequence"/>
</dbReference>
<keyword evidence="2" id="KW-1185">Reference proteome</keyword>
<gene>
    <name evidence="1" type="ORF">LOD99_5590</name>
</gene>